<keyword evidence="3" id="KW-1185">Reference proteome</keyword>
<dbReference type="Pfam" id="PF04233">
    <property type="entry name" value="Phage_Mu_F"/>
    <property type="match status" value="1"/>
</dbReference>
<dbReference type="InterPro" id="IPR006528">
    <property type="entry name" value="Phage_head_morphogenesis_dom"/>
</dbReference>
<evidence type="ECO:0000313" key="2">
    <source>
        <dbReference type="EMBL" id="AEB68559.1"/>
    </source>
</evidence>
<organism evidence="2 3">
    <name type="scientific">Methanothrix soehngenii (strain ATCC 5969 / DSM 3671 / JCM 10134 / NBRC 103675 / OCM 69 / GP-6)</name>
    <name type="common">Methanosaeta concilii</name>
    <dbReference type="NCBI Taxonomy" id="990316"/>
    <lineage>
        <taxon>Archaea</taxon>
        <taxon>Methanobacteriati</taxon>
        <taxon>Methanobacteriota</taxon>
        <taxon>Stenosarchaea group</taxon>
        <taxon>Methanomicrobia</taxon>
        <taxon>Methanotrichales</taxon>
        <taxon>Methanotrichaceae</taxon>
        <taxon>Methanothrix</taxon>
    </lineage>
</organism>
<dbReference type="HOGENOM" id="CLU_1599015_0_0_2"/>
<evidence type="ECO:0000313" key="3">
    <source>
        <dbReference type="Proteomes" id="UP000007807"/>
    </source>
</evidence>
<dbReference type="STRING" id="990316.MCON_1999"/>
<dbReference type="InParanoid" id="F4BWS3"/>
<name>F4BWS3_METSG</name>
<gene>
    <name evidence="2" type="ordered locus">MCON_1999</name>
</gene>
<feature type="domain" description="Phage head morphogenesis" evidence="1">
    <location>
        <begin position="53"/>
        <end position="147"/>
    </location>
</feature>
<protein>
    <submittedName>
        <fullName evidence="2">Phage putative head morphogenesis protein domain, SPP1 gp7 family</fullName>
    </submittedName>
</protein>
<accession>F4BWS3</accession>
<evidence type="ECO:0000259" key="1">
    <source>
        <dbReference type="Pfam" id="PF04233"/>
    </source>
</evidence>
<sequence length="166" mass="18282">MGTVGDTVGTVAPALVGSDAAIKYFLEHGMELVKTLSTTDIQILKGQMVENWGKGPDAFRAAFEDQYKGPARLDKIYRTEYVRAQNEGIVVRAKAAGHKYKMWRCPNDERSCPECVAMDYEVVPIDEMFSGGVMCPGLHPNCRCVLISLEDSSSEVFSEDVEPIIA</sequence>
<proteinExistence type="predicted"/>
<dbReference type="NCBIfam" id="TIGR01641">
    <property type="entry name" value="phageSPP1_gp7"/>
    <property type="match status" value="1"/>
</dbReference>
<dbReference type="Proteomes" id="UP000007807">
    <property type="component" value="Chromosome"/>
</dbReference>
<dbReference type="EMBL" id="CP002565">
    <property type="protein sequence ID" value="AEB68559.1"/>
    <property type="molecule type" value="Genomic_DNA"/>
</dbReference>
<dbReference type="KEGG" id="mcj:MCON_1999"/>
<dbReference type="AlphaFoldDB" id="F4BWS3"/>
<reference evidence="2 3" key="1">
    <citation type="journal article" date="2011" name="J. Bacteriol.">
        <title>Complete genome sequence of Methanosaeta concilii, a specialist in aceticlastic methanogenesis.</title>
        <authorList>
            <person name="Barber R.D."/>
            <person name="Zhang L."/>
            <person name="Harnack M."/>
            <person name="Olson M.V."/>
            <person name="Kaul R."/>
            <person name="Ingram-Smith C."/>
            <person name="Smith K.S."/>
        </authorList>
    </citation>
    <scope>NUCLEOTIDE SEQUENCE [LARGE SCALE GENOMIC DNA]</scope>
    <source>
        <strain evidence="3">ATCC 5969 / DSM 3671 / JCM 10134 / NBRC 103675 / OCM 69 / GP-6</strain>
    </source>
</reference>